<dbReference type="RefSeq" id="WP_015024018.1">
    <property type="nucleotide sequence ID" value="NC_018721.1"/>
</dbReference>
<evidence type="ECO:0000313" key="2">
    <source>
        <dbReference type="Proteomes" id="UP000008514"/>
    </source>
</evidence>
<evidence type="ECO:0000313" key="1">
    <source>
        <dbReference type="EMBL" id="AFU68419.1"/>
    </source>
</evidence>
<dbReference type="eggNOG" id="COG3342">
    <property type="taxonomic scope" value="Bacteria"/>
</dbReference>
<dbReference type="EMBL" id="CP003879">
    <property type="protein sequence ID" value="AFU68419.1"/>
    <property type="molecule type" value="Genomic_DNA"/>
</dbReference>
<dbReference type="HOGENOM" id="CLU_2790965_0_0_10"/>
<accession>K4IDD2</accession>
<organism evidence="1 2">
    <name type="scientific">Psychroflexus torquis (strain ATCC 700755 / CIP 106069 / ACAM 623)</name>
    <dbReference type="NCBI Taxonomy" id="313595"/>
    <lineage>
        <taxon>Bacteria</taxon>
        <taxon>Pseudomonadati</taxon>
        <taxon>Bacteroidota</taxon>
        <taxon>Flavobacteriia</taxon>
        <taxon>Flavobacteriales</taxon>
        <taxon>Flavobacteriaceae</taxon>
        <taxon>Psychroflexus</taxon>
    </lineage>
</organism>
<name>K4IDD2_PSYTT</name>
<dbReference type="OrthoDB" id="9790012at2"/>
<dbReference type="STRING" id="313595.P700755_001534"/>
<keyword evidence="2" id="KW-1185">Reference proteome</keyword>
<proteinExistence type="predicted"/>
<reference evidence="1" key="2">
    <citation type="submission" date="2012-09" db="EMBL/GenBank/DDBJ databases">
        <title>The complete sequence of Psychroflexus torquis an extreme psychrophile from sea-ice that is stimulated by light.</title>
        <authorList>
            <person name="Feng S."/>
            <person name="Powell S.M."/>
            <person name="Bowman J.P."/>
        </authorList>
    </citation>
    <scope>NUCLEOTIDE SEQUENCE [LARGE SCALE GENOMIC DNA]</scope>
    <source>
        <strain evidence="1">ATCC 700755</strain>
    </source>
</reference>
<dbReference type="Proteomes" id="UP000008514">
    <property type="component" value="Chromosome"/>
</dbReference>
<sequence length="68" mass="7750">MQSYWFSVGTVVPWEKFVVEVDAIINKNAKAELKAHNSSENLLPNNEGLKFWKAVALVKSSLDIFSYF</sequence>
<gene>
    <name evidence="1" type="ordered locus">P700755_001534</name>
</gene>
<dbReference type="AlphaFoldDB" id="K4IDD2"/>
<reference evidence="1" key="1">
    <citation type="submission" date="2006-03" db="EMBL/GenBank/DDBJ databases">
        <authorList>
            <person name="Bowman J."/>
            <person name="Ferriera S."/>
            <person name="Johnson J."/>
            <person name="Kravitz S."/>
            <person name="Halpern A."/>
            <person name="Remington K."/>
            <person name="Beeson K."/>
            <person name="Tran B."/>
            <person name="Rogers Y.-H."/>
            <person name="Friedman R."/>
            <person name="Venter J.C."/>
        </authorList>
    </citation>
    <scope>NUCLEOTIDE SEQUENCE [LARGE SCALE GENOMIC DNA]</scope>
    <source>
        <strain evidence="1">ATCC 700755</strain>
    </source>
</reference>
<protein>
    <submittedName>
        <fullName evidence="1">Uncharacterized protein</fullName>
    </submittedName>
</protein>
<dbReference type="KEGG" id="ptq:P700755_001534"/>